<evidence type="ECO:0000256" key="1">
    <source>
        <dbReference type="ARBA" id="ARBA00008164"/>
    </source>
</evidence>
<organism evidence="3 4">
    <name type="scientific">Brachybacterium kimchii</name>
    <dbReference type="NCBI Taxonomy" id="2942909"/>
    <lineage>
        <taxon>Bacteria</taxon>
        <taxon>Bacillati</taxon>
        <taxon>Actinomycetota</taxon>
        <taxon>Actinomycetes</taxon>
        <taxon>Micrococcales</taxon>
        <taxon>Dermabacteraceae</taxon>
        <taxon>Brachybacterium</taxon>
    </lineage>
</organism>
<gene>
    <name evidence="3" type="ORF">M4486_09085</name>
</gene>
<dbReference type="SMART" id="SM00244">
    <property type="entry name" value="PHB"/>
    <property type="match status" value="1"/>
</dbReference>
<dbReference type="InterPro" id="IPR001107">
    <property type="entry name" value="Band_7"/>
</dbReference>
<name>A0ABY4NA53_9MICO</name>
<evidence type="ECO:0000313" key="4">
    <source>
        <dbReference type="Proteomes" id="UP001055868"/>
    </source>
</evidence>
<dbReference type="InterPro" id="IPR043202">
    <property type="entry name" value="Band-7_stomatin-like"/>
</dbReference>
<dbReference type="Proteomes" id="UP001055868">
    <property type="component" value="Chromosome"/>
</dbReference>
<dbReference type="EMBL" id="CP097218">
    <property type="protein sequence ID" value="UQN31412.1"/>
    <property type="molecule type" value="Genomic_DNA"/>
</dbReference>
<reference evidence="3" key="1">
    <citation type="submission" date="2022-05" db="EMBL/GenBank/DDBJ databases">
        <title>Genomic analysis of Brachybacterium sp. CBA3104.</title>
        <authorList>
            <person name="Roh S.W."/>
            <person name="Kim Y.B."/>
            <person name="Kim Y."/>
        </authorList>
    </citation>
    <scope>NUCLEOTIDE SEQUENCE</scope>
    <source>
        <strain evidence="3">CBA3104</strain>
    </source>
</reference>
<dbReference type="PRINTS" id="PR00721">
    <property type="entry name" value="STOMATIN"/>
</dbReference>
<dbReference type="SUPFAM" id="SSF117892">
    <property type="entry name" value="Band 7/SPFH domain"/>
    <property type="match status" value="1"/>
</dbReference>
<dbReference type="Pfam" id="PF01145">
    <property type="entry name" value="Band_7"/>
    <property type="match status" value="1"/>
</dbReference>
<protein>
    <submittedName>
        <fullName evidence="3">SPFH domain-containing protein</fullName>
    </submittedName>
</protein>
<keyword evidence="4" id="KW-1185">Reference proteome</keyword>
<accession>A0ABY4NA53</accession>
<proteinExistence type="inferred from homology"/>
<feature type="domain" description="Band 7" evidence="2">
    <location>
        <begin position="36"/>
        <end position="181"/>
    </location>
</feature>
<evidence type="ECO:0000259" key="2">
    <source>
        <dbReference type="SMART" id="SM00244"/>
    </source>
</evidence>
<dbReference type="Gene3D" id="3.30.479.30">
    <property type="entry name" value="Band 7 domain"/>
    <property type="match status" value="1"/>
</dbReference>
<dbReference type="PANTHER" id="PTHR10264:SF83">
    <property type="entry name" value="BLL5629 PROTEIN"/>
    <property type="match status" value="1"/>
</dbReference>
<dbReference type="PANTHER" id="PTHR10264">
    <property type="entry name" value="BAND 7 PROTEIN-RELATED"/>
    <property type="match status" value="1"/>
</dbReference>
<sequence>MILSRRRSASAAFAFADEGSATWERAALLSPVAVPGSAVVRARGERLEKISRREAARPSDRFRQVDLRRRQLVLSPQSIPAAEGIDVHVTAVVTVRVDDPVAFAAAAEDPDAEVYLAVQIALRDAVAAAPLDDVLQRRVDLDGVRRAAREAAAGVGIELVAVVLKDASAPRQVALAREEELVVQITSRTAMERARAEVKATRARLAAAQMLERSPVLAGVRLLEALPAGATLKVDAGALPGLSGTVSGTDTSDGA</sequence>
<evidence type="ECO:0000313" key="3">
    <source>
        <dbReference type="EMBL" id="UQN31412.1"/>
    </source>
</evidence>
<dbReference type="InterPro" id="IPR001972">
    <property type="entry name" value="Stomatin_HflK_fam"/>
</dbReference>
<dbReference type="RefSeq" id="WP_249480834.1">
    <property type="nucleotide sequence ID" value="NZ_CP097218.1"/>
</dbReference>
<dbReference type="InterPro" id="IPR036013">
    <property type="entry name" value="Band_7/SPFH_dom_sf"/>
</dbReference>
<comment type="similarity">
    <text evidence="1">Belongs to the band 7/mec-2 family.</text>
</comment>